<dbReference type="EMBL" id="BLLF01004808">
    <property type="protein sequence ID" value="GFH30278.1"/>
    <property type="molecule type" value="Genomic_DNA"/>
</dbReference>
<reference evidence="2 3" key="1">
    <citation type="submission" date="2020-02" db="EMBL/GenBank/DDBJ databases">
        <title>Draft genome sequence of Haematococcus lacustris strain NIES-144.</title>
        <authorList>
            <person name="Morimoto D."/>
            <person name="Nakagawa S."/>
            <person name="Yoshida T."/>
            <person name="Sawayama S."/>
        </authorList>
    </citation>
    <scope>NUCLEOTIDE SEQUENCE [LARGE SCALE GENOMIC DNA]</scope>
    <source>
        <strain evidence="2 3">NIES-144</strain>
    </source>
</reference>
<evidence type="ECO:0000313" key="3">
    <source>
        <dbReference type="Proteomes" id="UP000485058"/>
    </source>
</evidence>
<evidence type="ECO:0000256" key="1">
    <source>
        <dbReference type="SAM" id="MobiDB-lite"/>
    </source>
</evidence>
<keyword evidence="3" id="KW-1185">Reference proteome</keyword>
<comment type="caution">
    <text evidence="2">The sequence shown here is derived from an EMBL/GenBank/DDBJ whole genome shotgun (WGS) entry which is preliminary data.</text>
</comment>
<proteinExistence type="predicted"/>
<organism evidence="2 3">
    <name type="scientific">Haematococcus lacustris</name>
    <name type="common">Green alga</name>
    <name type="synonym">Haematococcus pluvialis</name>
    <dbReference type="NCBI Taxonomy" id="44745"/>
    <lineage>
        <taxon>Eukaryota</taxon>
        <taxon>Viridiplantae</taxon>
        <taxon>Chlorophyta</taxon>
        <taxon>core chlorophytes</taxon>
        <taxon>Chlorophyceae</taxon>
        <taxon>CS clade</taxon>
        <taxon>Chlamydomonadales</taxon>
        <taxon>Haematococcaceae</taxon>
        <taxon>Haematococcus</taxon>
    </lineage>
</organism>
<gene>
    <name evidence="2" type="ORF">HaLaN_29099</name>
</gene>
<protein>
    <submittedName>
        <fullName evidence="2">Uncharacterized protein</fullName>
    </submittedName>
</protein>
<name>A0A6A0AC65_HAELA</name>
<feature type="compositionally biased region" description="Basic and acidic residues" evidence="1">
    <location>
        <begin position="68"/>
        <end position="84"/>
    </location>
</feature>
<dbReference type="AlphaFoldDB" id="A0A6A0AC65"/>
<feature type="region of interest" description="Disordered" evidence="1">
    <location>
        <begin position="49"/>
        <end position="84"/>
    </location>
</feature>
<accession>A0A6A0AC65</accession>
<sequence length="84" mass="8922">MTGMGGRGVPGFKISPNQAAECKGCQETRKGREQLGRATAATSTAYNKIGGSDFLNGTLRGYGEGQFSEERQSEHGSVKDHCQP</sequence>
<dbReference type="Proteomes" id="UP000485058">
    <property type="component" value="Unassembled WGS sequence"/>
</dbReference>
<evidence type="ECO:0000313" key="2">
    <source>
        <dbReference type="EMBL" id="GFH30278.1"/>
    </source>
</evidence>